<dbReference type="PANTHER" id="PTHR37834:SF2">
    <property type="entry name" value="ESTERASE, SGNH HYDROLASE-TYPE"/>
    <property type="match status" value="1"/>
</dbReference>
<keyword evidence="3" id="KW-1185">Reference proteome</keyword>
<dbReference type="Gene3D" id="3.40.50.1110">
    <property type="entry name" value="SGNH hydrolase"/>
    <property type="match status" value="1"/>
</dbReference>
<dbReference type="Gene3D" id="2.60.120.260">
    <property type="entry name" value="Galactose-binding domain-like"/>
    <property type="match status" value="1"/>
</dbReference>
<dbReference type="InterPro" id="IPR013830">
    <property type="entry name" value="SGNH_hydro"/>
</dbReference>
<reference evidence="3" key="1">
    <citation type="submission" date="2016-10" db="EMBL/GenBank/DDBJ databases">
        <authorList>
            <person name="Varghese N."/>
            <person name="Submissions S."/>
        </authorList>
    </citation>
    <scope>NUCLEOTIDE SEQUENCE [LARGE SCALE GENOMIC DNA]</scope>
    <source>
        <strain evidence="3">XBD2006</strain>
    </source>
</reference>
<evidence type="ECO:0000313" key="3">
    <source>
        <dbReference type="Proteomes" id="UP000183047"/>
    </source>
</evidence>
<name>A0A1G5AFP0_9FIRM</name>
<gene>
    <name evidence="2" type="ORF">SAMN02910451_00208</name>
</gene>
<dbReference type="Proteomes" id="UP000183047">
    <property type="component" value="Unassembled WGS sequence"/>
</dbReference>
<protein>
    <submittedName>
        <fullName evidence="2">GDSL-like Lipase/Acylhydrolase family protein</fullName>
    </submittedName>
</protein>
<proteinExistence type="predicted"/>
<evidence type="ECO:0000259" key="1">
    <source>
        <dbReference type="Pfam" id="PF13472"/>
    </source>
</evidence>
<sequence>MLREYKISEIEKLKIHGRRTACLDPLTLFWNGSGIEMNVRATVVKLRCYADYSVFEPWIDVLVEGVRYQKRPLEKGINEITIWQGNAGPCESDIPLRNIKIMRDTPAMAADGDTLIRIEAVFTDGTFEIVDEPGHRIEFIGDSITSGEGCMGPVSEQEWNSACFDAFDNYTYMTSQKLGADYEVFSQSGYGFVWSWNGNPKENMPLFYDEVCGLVPDGKACELGTYEKYDFSLFKPDIVIINLGTNDAGAYSVSSHEAARSMGSDNIHYLNEKGEIPPEDVAALKNGAKAFLKKVREKRTGAIIIWAYGMLLQDSDIINTQMTNLLSAAVAEYSKQENDSKVYYHQLPPTLAGEFGSRSHPGHAAHKKAAESLVKKIEAVLGV</sequence>
<organism evidence="2 3">
    <name type="scientific">Butyrivibrio hungatei</name>
    <dbReference type="NCBI Taxonomy" id="185008"/>
    <lineage>
        <taxon>Bacteria</taxon>
        <taxon>Bacillati</taxon>
        <taxon>Bacillota</taxon>
        <taxon>Clostridia</taxon>
        <taxon>Lachnospirales</taxon>
        <taxon>Lachnospiraceae</taxon>
        <taxon>Butyrivibrio</taxon>
    </lineage>
</organism>
<keyword evidence="2" id="KW-0378">Hydrolase</keyword>
<dbReference type="SUPFAM" id="SSF52266">
    <property type="entry name" value="SGNH hydrolase"/>
    <property type="match status" value="1"/>
</dbReference>
<dbReference type="InterPro" id="IPR036514">
    <property type="entry name" value="SGNH_hydro_sf"/>
</dbReference>
<evidence type="ECO:0000313" key="2">
    <source>
        <dbReference type="EMBL" id="SCX76685.1"/>
    </source>
</evidence>
<dbReference type="PANTHER" id="PTHR37834">
    <property type="entry name" value="GDSL-LIKE LIPASE/ACYLHYDROLASE DOMAIN PROTEIN (AFU_ORTHOLOGUE AFUA_2G00620)"/>
    <property type="match status" value="1"/>
</dbReference>
<dbReference type="AlphaFoldDB" id="A0A1G5AFP0"/>
<accession>A0A1G5AFP0</accession>
<dbReference type="GO" id="GO:0016787">
    <property type="term" value="F:hydrolase activity"/>
    <property type="evidence" value="ECO:0007669"/>
    <property type="project" value="UniProtKB-KW"/>
</dbReference>
<feature type="domain" description="SGNH hydrolase-type esterase" evidence="1">
    <location>
        <begin position="139"/>
        <end position="340"/>
    </location>
</feature>
<dbReference type="EMBL" id="FMUR01000003">
    <property type="protein sequence ID" value="SCX76685.1"/>
    <property type="molecule type" value="Genomic_DNA"/>
</dbReference>
<dbReference type="Pfam" id="PF13472">
    <property type="entry name" value="Lipase_GDSL_2"/>
    <property type="match status" value="1"/>
</dbReference>
<dbReference type="InterPro" id="IPR052762">
    <property type="entry name" value="PCW_deacetylase/CE"/>
</dbReference>